<feature type="binding site" evidence="5">
    <location>
        <position position="105"/>
    </location>
    <ligand>
        <name>Mg(2+)</name>
        <dbReference type="ChEBI" id="CHEBI:18420"/>
        <label>1</label>
        <note>catalytic</note>
    </ligand>
</feature>
<accession>A0A211ZHC7</accession>
<dbReference type="GO" id="GO:0007165">
    <property type="term" value="P:signal transduction"/>
    <property type="evidence" value="ECO:0007669"/>
    <property type="project" value="TreeGrafter"/>
</dbReference>
<organism evidence="7 8">
    <name type="scientific">Inquilinus limosus</name>
    <dbReference type="NCBI Taxonomy" id="171674"/>
    <lineage>
        <taxon>Bacteria</taxon>
        <taxon>Pseudomonadati</taxon>
        <taxon>Pseudomonadota</taxon>
        <taxon>Alphaproteobacteria</taxon>
        <taxon>Rhodospirillales</taxon>
        <taxon>Rhodospirillaceae</taxon>
        <taxon>Inquilinus</taxon>
    </lineage>
</organism>
<evidence type="ECO:0000256" key="6">
    <source>
        <dbReference type="RuleBase" id="RU364068"/>
    </source>
</evidence>
<dbReference type="PANTHER" id="PTHR20854">
    <property type="entry name" value="INOSITOL MONOPHOSPHATASE"/>
    <property type="match status" value="1"/>
</dbReference>
<dbReference type="EC" id="3.1.3.25" evidence="6"/>
<dbReference type="EMBL" id="NHON01000052">
    <property type="protein sequence ID" value="OWJ64679.1"/>
    <property type="molecule type" value="Genomic_DNA"/>
</dbReference>
<evidence type="ECO:0000313" key="7">
    <source>
        <dbReference type="EMBL" id="OWJ64679.1"/>
    </source>
</evidence>
<feature type="binding site" evidence="5">
    <location>
        <position position="236"/>
    </location>
    <ligand>
        <name>Mg(2+)</name>
        <dbReference type="ChEBI" id="CHEBI:18420"/>
        <label>1</label>
        <note>catalytic</note>
    </ligand>
</feature>
<dbReference type="Pfam" id="PF00459">
    <property type="entry name" value="Inositol_P"/>
    <property type="match status" value="1"/>
</dbReference>
<gene>
    <name evidence="7" type="ORF">BWR60_23555</name>
</gene>
<protein>
    <recommendedName>
        <fullName evidence="6">Inositol-1-monophosphatase</fullName>
        <ecNumber evidence="6">3.1.3.25</ecNumber>
    </recommendedName>
</protein>
<evidence type="ECO:0000256" key="5">
    <source>
        <dbReference type="PIRSR" id="PIRSR600760-2"/>
    </source>
</evidence>
<reference evidence="8" key="1">
    <citation type="submission" date="2017-05" db="EMBL/GenBank/DDBJ databases">
        <authorList>
            <person name="Macchi M."/>
            <person name="Festa S."/>
            <person name="Coppotelli B.M."/>
            <person name="Morelli I.S."/>
        </authorList>
    </citation>
    <scope>NUCLEOTIDE SEQUENCE [LARGE SCALE GENOMIC DNA]</scope>
    <source>
        <strain evidence="8">I</strain>
    </source>
</reference>
<dbReference type="InterPro" id="IPR022337">
    <property type="entry name" value="Inositol_monophosphatase_SuhB"/>
</dbReference>
<dbReference type="PANTHER" id="PTHR20854:SF4">
    <property type="entry name" value="INOSITOL-1-MONOPHOSPHATASE-RELATED"/>
    <property type="match status" value="1"/>
</dbReference>
<dbReference type="OrthoDB" id="9785695at2"/>
<comment type="caution">
    <text evidence="7">The sequence shown here is derived from an EMBL/GenBank/DDBJ whole genome shotgun (WGS) entry which is preliminary data.</text>
</comment>
<dbReference type="Proteomes" id="UP000196655">
    <property type="component" value="Unassembled WGS sequence"/>
</dbReference>
<keyword evidence="5 6" id="KW-0479">Metal-binding</keyword>
<dbReference type="SUPFAM" id="SSF56655">
    <property type="entry name" value="Carbohydrate phosphatase"/>
    <property type="match status" value="1"/>
</dbReference>
<dbReference type="RefSeq" id="WP_088153506.1">
    <property type="nucleotide sequence ID" value="NZ_NHON01000052.1"/>
</dbReference>
<dbReference type="GO" id="GO:0008934">
    <property type="term" value="F:inositol monophosphate 1-phosphatase activity"/>
    <property type="evidence" value="ECO:0007669"/>
    <property type="project" value="InterPro"/>
</dbReference>
<proteinExistence type="inferred from homology"/>
<name>A0A211ZHC7_9PROT</name>
<dbReference type="AlphaFoldDB" id="A0A211ZHC7"/>
<keyword evidence="4 6" id="KW-0378">Hydrolase</keyword>
<feature type="binding site" evidence="5">
    <location>
        <position position="108"/>
    </location>
    <ligand>
        <name>Mg(2+)</name>
        <dbReference type="ChEBI" id="CHEBI:18420"/>
        <label>1</label>
        <note>catalytic</note>
    </ligand>
</feature>
<evidence type="ECO:0000313" key="8">
    <source>
        <dbReference type="Proteomes" id="UP000196655"/>
    </source>
</evidence>
<dbReference type="InterPro" id="IPR033942">
    <property type="entry name" value="IMPase"/>
</dbReference>
<dbReference type="PRINTS" id="PR00377">
    <property type="entry name" value="IMPHPHTASES"/>
</dbReference>
<evidence type="ECO:0000256" key="1">
    <source>
        <dbReference type="ARBA" id="ARBA00001033"/>
    </source>
</evidence>
<dbReference type="Gene3D" id="3.30.540.10">
    <property type="entry name" value="Fructose-1,6-Bisphosphatase, subunit A, domain 1"/>
    <property type="match status" value="1"/>
</dbReference>
<sequence>MLRPPALPADTAALAPTDRSWRMLAAALAGAEAIRTLRADAGRWEGAALERKGARDFVTAADRRSEAAVAASLSAAFPDHAITGEEGTAIRREGGREGAGTFLVDPIDGTTNFAWGMPFFGIAIALVEGGETAAGVVLDPSLGEAFVAERGHGAFLNGRRLRIDRAVAPEEALVGASLPIPGQVRSIDVEAYHRALRAVIDRAAGVRRLGSAALSLCYVAAGRHDAFFEDGLSPLDYAAAVLVLREAGGVATGFDGGPIPATGAVLGANAGLHPWLVGLLSGS</sequence>
<dbReference type="GO" id="GO:0046872">
    <property type="term" value="F:metal ion binding"/>
    <property type="evidence" value="ECO:0007669"/>
    <property type="project" value="UniProtKB-KW"/>
</dbReference>
<dbReference type="GO" id="GO:0006020">
    <property type="term" value="P:inositol metabolic process"/>
    <property type="evidence" value="ECO:0007669"/>
    <property type="project" value="TreeGrafter"/>
</dbReference>
<dbReference type="PRINTS" id="PR01959">
    <property type="entry name" value="SBIMPHPHTASE"/>
</dbReference>
<dbReference type="Gene3D" id="3.40.190.80">
    <property type="match status" value="1"/>
</dbReference>
<feature type="binding site" evidence="5">
    <location>
        <position position="85"/>
    </location>
    <ligand>
        <name>Mg(2+)</name>
        <dbReference type="ChEBI" id="CHEBI:18420"/>
        <label>1</label>
        <note>catalytic</note>
    </ligand>
</feature>
<comment type="catalytic activity">
    <reaction evidence="1 6">
        <text>a myo-inositol phosphate + H2O = myo-inositol + phosphate</text>
        <dbReference type="Rhea" id="RHEA:24056"/>
        <dbReference type="ChEBI" id="CHEBI:15377"/>
        <dbReference type="ChEBI" id="CHEBI:17268"/>
        <dbReference type="ChEBI" id="CHEBI:43474"/>
        <dbReference type="ChEBI" id="CHEBI:84139"/>
        <dbReference type="EC" id="3.1.3.25"/>
    </reaction>
</comment>
<comment type="similarity">
    <text evidence="3 6">Belongs to the inositol monophosphatase superfamily.</text>
</comment>
<evidence type="ECO:0000256" key="2">
    <source>
        <dbReference type="ARBA" id="ARBA00001946"/>
    </source>
</evidence>
<dbReference type="InterPro" id="IPR000760">
    <property type="entry name" value="Inositol_monophosphatase-like"/>
</dbReference>
<evidence type="ECO:0000256" key="3">
    <source>
        <dbReference type="ARBA" id="ARBA00009759"/>
    </source>
</evidence>
<keyword evidence="5 6" id="KW-0460">Magnesium</keyword>
<dbReference type="CDD" id="cd01639">
    <property type="entry name" value="IMPase"/>
    <property type="match status" value="1"/>
</dbReference>
<evidence type="ECO:0000256" key="4">
    <source>
        <dbReference type="ARBA" id="ARBA00022801"/>
    </source>
</evidence>
<keyword evidence="8" id="KW-1185">Reference proteome</keyword>
<feature type="binding site" evidence="5">
    <location>
        <position position="107"/>
    </location>
    <ligand>
        <name>Mg(2+)</name>
        <dbReference type="ChEBI" id="CHEBI:18420"/>
        <label>1</label>
        <note>catalytic</note>
    </ligand>
</feature>
<comment type="cofactor">
    <cofactor evidence="2 5 6">
        <name>Mg(2+)</name>
        <dbReference type="ChEBI" id="CHEBI:18420"/>
    </cofactor>
</comment>